<accession>A0A1F5X2W7</accession>
<dbReference type="Gene3D" id="3.30.70.1290">
    <property type="entry name" value="Transposase IS200-like"/>
    <property type="match status" value="1"/>
</dbReference>
<dbReference type="SMART" id="SM01321">
    <property type="entry name" value="Y1_Tnp"/>
    <property type="match status" value="1"/>
</dbReference>
<evidence type="ECO:0000259" key="1">
    <source>
        <dbReference type="SMART" id="SM01321"/>
    </source>
</evidence>
<dbReference type="InterPro" id="IPR002686">
    <property type="entry name" value="Transposase_17"/>
</dbReference>
<dbReference type="SUPFAM" id="SSF143422">
    <property type="entry name" value="Transposase IS200-like"/>
    <property type="match status" value="1"/>
</dbReference>
<protein>
    <recommendedName>
        <fullName evidence="1">Transposase IS200-like domain-containing protein</fullName>
    </recommendedName>
</protein>
<dbReference type="PANTHER" id="PTHR34322">
    <property type="entry name" value="TRANSPOSASE, Y1_TNP DOMAIN-CONTAINING"/>
    <property type="match status" value="1"/>
</dbReference>
<dbReference type="EMBL" id="MFIE01000025">
    <property type="protein sequence ID" value="OGF82248.1"/>
    <property type="molecule type" value="Genomic_DNA"/>
</dbReference>
<dbReference type="Proteomes" id="UP000178684">
    <property type="component" value="Unassembled WGS sequence"/>
</dbReference>
<feature type="domain" description="Transposase IS200-like" evidence="1">
    <location>
        <begin position="7"/>
        <end position="141"/>
    </location>
</feature>
<dbReference type="InterPro" id="IPR036515">
    <property type="entry name" value="Transposase_17_sf"/>
</dbReference>
<dbReference type="GO" id="GO:0004803">
    <property type="term" value="F:transposase activity"/>
    <property type="evidence" value="ECO:0007669"/>
    <property type="project" value="InterPro"/>
</dbReference>
<sequence>MRKTLFTNGGHYHIYNRGIEKRDIFLDKWDFDRFLKSMDEFNTVDPIGSIYENSFIKERPTKKKLVDFIAYCLNPNHFHFILKQTVEMGIEKFMQRIGTGYTKYFNNKYKRNGALFQSTYKAIYIDSNEYLLHLSTYINLNNRAHKLGSLASKSSWEEYARGKEGLCKKDIILKQFNNLKEYTNFAESSLGDILERKELKREMEDLLLE</sequence>
<evidence type="ECO:0000313" key="2">
    <source>
        <dbReference type="EMBL" id="OGF82248.1"/>
    </source>
</evidence>
<dbReference type="AlphaFoldDB" id="A0A1F5X2W7"/>
<organism evidence="2 3">
    <name type="scientific">Candidatus Giovannonibacteria bacterium RIFCSPLOWO2_01_FULL_46_13</name>
    <dbReference type="NCBI Taxonomy" id="1798352"/>
    <lineage>
        <taxon>Bacteria</taxon>
        <taxon>Candidatus Giovannoniibacteriota</taxon>
    </lineage>
</organism>
<reference evidence="2 3" key="1">
    <citation type="journal article" date="2016" name="Nat. Commun.">
        <title>Thousands of microbial genomes shed light on interconnected biogeochemical processes in an aquifer system.</title>
        <authorList>
            <person name="Anantharaman K."/>
            <person name="Brown C.T."/>
            <person name="Hug L.A."/>
            <person name="Sharon I."/>
            <person name="Castelle C.J."/>
            <person name="Probst A.J."/>
            <person name="Thomas B.C."/>
            <person name="Singh A."/>
            <person name="Wilkins M.J."/>
            <person name="Karaoz U."/>
            <person name="Brodie E.L."/>
            <person name="Williams K.H."/>
            <person name="Hubbard S.S."/>
            <person name="Banfield J.F."/>
        </authorList>
    </citation>
    <scope>NUCLEOTIDE SEQUENCE [LARGE SCALE GENOMIC DNA]</scope>
</reference>
<dbReference type="PANTHER" id="PTHR34322:SF2">
    <property type="entry name" value="TRANSPOSASE IS200-LIKE DOMAIN-CONTAINING PROTEIN"/>
    <property type="match status" value="1"/>
</dbReference>
<comment type="caution">
    <text evidence="2">The sequence shown here is derived from an EMBL/GenBank/DDBJ whole genome shotgun (WGS) entry which is preliminary data.</text>
</comment>
<dbReference type="GO" id="GO:0003677">
    <property type="term" value="F:DNA binding"/>
    <property type="evidence" value="ECO:0007669"/>
    <property type="project" value="InterPro"/>
</dbReference>
<name>A0A1F5X2W7_9BACT</name>
<dbReference type="GO" id="GO:0006313">
    <property type="term" value="P:DNA transposition"/>
    <property type="evidence" value="ECO:0007669"/>
    <property type="project" value="InterPro"/>
</dbReference>
<gene>
    <name evidence="2" type="ORF">A3B18_03855</name>
</gene>
<evidence type="ECO:0000313" key="3">
    <source>
        <dbReference type="Proteomes" id="UP000178684"/>
    </source>
</evidence>
<dbReference type="Pfam" id="PF01797">
    <property type="entry name" value="Y1_Tnp"/>
    <property type="match status" value="1"/>
</dbReference>
<proteinExistence type="predicted"/>